<dbReference type="InterPro" id="IPR038718">
    <property type="entry name" value="SNF2-like_sf"/>
</dbReference>
<evidence type="ECO:0000259" key="5">
    <source>
        <dbReference type="PROSITE" id="PS51192"/>
    </source>
</evidence>
<keyword evidence="4" id="KW-0067">ATP-binding</keyword>
<dbReference type="CDD" id="cd10311">
    <property type="entry name" value="PLDc_N_DEXD_c"/>
    <property type="match status" value="1"/>
</dbReference>
<dbReference type="PANTHER" id="PTHR45766:SF6">
    <property type="entry name" value="SWI_SNF-RELATED MATRIX-ASSOCIATED ACTIN-DEPENDENT REGULATOR OF CHROMATIN SUBFAMILY A-LIKE PROTEIN 1"/>
    <property type="match status" value="1"/>
</dbReference>
<dbReference type="InterPro" id="IPR057342">
    <property type="entry name" value="DEXDc_RapA"/>
</dbReference>
<dbReference type="PROSITE" id="PS51192">
    <property type="entry name" value="HELICASE_ATP_BIND_1"/>
    <property type="match status" value="1"/>
</dbReference>
<dbReference type="InterPro" id="IPR001650">
    <property type="entry name" value="Helicase_C-like"/>
</dbReference>
<dbReference type="PANTHER" id="PTHR45766">
    <property type="entry name" value="DNA ANNEALING HELICASE AND ENDONUCLEASE ZRANB3 FAMILY MEMBER"/>
    <property type="match status" value="1"/>
</dbReference>
<dbReference type="GO" id="GO:0006281">
    <property type="term" value="P:DNA repair"/>
    <property type="evidence" value="ECO:0007669"/>
    <property type="project" value="TreeGrafter"/>
</dbReference>
<evidence type="ECO:0000256" key="2">
    <source>
        <dbReference type="ARBA" id="ARBA00022801"/>
    </source>
</evidence>
<dbReference type="InterPro" id="IPR049730">
    <property type="entry name" value="SNF2/RAD54-like_C"/>
</dbReference>
<protein>
    <submittedName>
        <fullName evidence="7">Helicase</fullName>
    </submittedName>
</protein>
<evidence type="ECO:0000313" key="8">
    <source>
        <dbReference type="Proteomes" id="UP000179266"/>
    </source>
</evidence>
<feature type="domain" description="Helicase ATP-binding" evidence="5">
    <location>
        <begin position="252"/>
        <end position="413"/>
    </location>
</feature>
<dbReference type="GO" id="GO:0031297">
    <property type="term" value="P:replication fork processing"/>
    <property type="evidence" value="ECO:0007669"/>
    <property type="project" value="TreeGrafter"/>
</dbReference>
<keyword evidence="3 7" id="KW-0347">Helicase</keyword>
<dbReference type="EMBL" id="MGDD01000172">
    <property type="protein sequence ID" value="OGL45526.1"/>
    <property type="molecule type" value="Genomic_DNA"/>
</dbReference>
<dbReference type="Proteomes" id="UP000179266">
    <property type="component" value="Unassembled WGS sequence"/>
</dbReference>
<keyword evidence="2" id="KW-0378">Hydrolase</keyword>
<accession>A0A1F7RVD9</accession>
<dbReference type="GO" id="GO:0016787">
    <property type="term" value="F:hydrolase activity"/>
    <property type="evidence" value="ECO:0007669"/>
    <property type="project" value="UniProtKB-KW"/>
</dbReference>
<reference evidence="7 8" key="1">
    <citation type="journal article" date="2016" name="Nat. Commun.">
        <title>Thousands of microbial genomes shed light on interconnected biogeochemical processes in an aquifer system.</title>
        <authorList>
            <person name="Anantharaman K."/>
            <person name="Brown C.T."/>
            <person name="Hug L.A."/>
            <person name="Sharon I."/>
            <person name="Castelle C.J."/>
            <person name="Probst A.J."/>
            <person name="Thomas B.C."/>
            <person name="Singh A."/>
            <person name="Wilkins M.J."/>
            <person name="Karaoz U."/>
            <person name="Brodie E.L."/>
            <person name="Williams K.H."/>
            <person name="Hubbard S.S."/>
            <person name="Banfield J.F."/>
        </authorList>
    </citation>
    <scope>NUCLEOTIDE SEQUENCE [LARGE SCALE GENOMIC DNA]</scope>
</reference>
<dbReference type="GO" id="GO:0004386">
    <property type="term" value="F:helicase activity"/>
    <property type="evidence" value="ECO:0007669"/>
    <property type="project" value="UniProtKB-KW"/>
</dbReference>
<dbReference type="Pfam" id="PF00271">
    <property type="entry name" value="Helicase_C"/>
    <property type="match status" value="1"/>
</dbReference>
<dbReference type="AlphaFoldDB" id="A0A1F7RVD9"/>
<comment type="caution">
    <text evidence="7">The sequence shown here is derived from an EMBL/GenBank/DDBJ whole genome shotgun (WGS) entry which is preliminary data.</text>
</comment>
<dbReference type="SUPFAM" id="SSF52540">
    <property type="entry name" value="P-loop containing nucleoside triphosphate hydrolases"/>
    <property type="match status" value="2"/>
</dbReference>
<evidence type="ECO:0000256" key="1">
    <source>
        <dbReference type="ARBA" id="ARBA00022741"/>
    </source>
</evidence>
<name>A0A1F7RVD9_9BACT</name>
<organism evidence="7 8">
    <name type="scientific">Candidatus Schekmanbacteria bacterium RBG_13_48_7</name>
    <dbReference type="NCBI Taxonomy" id="1817878"/>
    <lineage>
        <taxon>Bacteria</taxon>
        <taxon>Candidatus Schekmaniibacteriota</taxon>
    </lineage>
</organism>
<dbReference type="InterPro" id="IPR027417">
    <property type="entry name" value="P-loop_NTPase"/>
</dbReference>
<evidence type="ECO:0000256" key="3">
    <source>
        <dbReference type="ARBA" id="ARBA00022806"/>
    </source>
</evidence>
<dbReference type="GO" id="GO:0003677">
    <property type="term" value="F:DNA binding"/>
    <property type="evidence" value="ECO:0007669"/>
    <property type="project" value="InterPro"/>
</dbReference>
<evidence type="ECO:0000313" key="7">
    <source>
        <dbReference type="EMBL" id="OGL45526.1"/>
    </source>
</evidence>
<gene>
    <name evidence="7" type="ORF">A2161_05035</name>
</gene>
<dbReference type="Gene3D" id="3.40.50.300">
    <property type="entry name" value="P-loop containing nucleotide triphosphate hydrolases"/>
    <property type="match status" value="1"/>
</dbReference>
<proteinExistence type="predicted"/>
<evidence type="ECO:0000259" key="6">
    <source>
        <dbReference type="PROSITE" id="PS51194"/>
    </source>
</evidence>
<dbReference type="SMART" id="SM00487">
    <property type="entry name" value="DEXDc"/>
    <property type="match status" value="1"/>
</dbReference>
<dbReference type="InterPro" id="IPR014001">
    <property type="entry name" value="Helicase_ATP-bd"/>
</dbReference>
<sequence>MTVLLDNRGQGKVGDVLRSNIQKDARLSILTGLFSIYGYDLLKKQLGDIGSLRLLIPSNNTGRDDADERLSFGNSLTGNAADRRFRNTLNMTAVARECAQCLQEKAEIKAVFLPINQNLFHVENPDGNAIVIHGSSPFTSSGLGFTPSEGYEMNTFFSTPNETISLLSWFDSIWMNTTTTLNIKEYLLAKLEDIFSTKSAEFVYFLTLYNIFREFIGDLDEGKIIKTRTGIKDTIIWNKLYRFQRDGVLGVIDKIEKHNGCIIADSVGLGKTFEALAIIKYYELRNDRVLVLCPKRIRENWTLFTINDKRNLFAEDRFNYDVLNHTDLTRVQGYSGEINLATINWGNYDLVVIDESHNFRNNPPRKDGLTRYSRLMRDIIRSGVKTKVLMLSATPVNNRMNDLKNQVAFITEGIDEALQRDGIRSIEQSLKMAQARFNIWLKLDEDQRTTESLLDTLNFDYFTLLDLLTIARSRKHIVKYYDMAEIGDFPERTRPINIQTDIDTKELFPPLETINRDIRMLNLSAYAPLNYVLPGKLDEYSRKYDMQISGGSVFRQIDREQSLIHLMRVNLFKRMESSINSFGLTVEKLLNGVRDFIKRLDSHEEMDIAELNIEEIDIESEEFDPFLIGSKVKVLIRDIDRIRWKQELEEDEKLLVKLLQEAREIVASRDAKLIRLKELVKQKVSQPINPGNRKVMVFTAFADTANYLYENIAEWAFETLGIHSALLTGRTGENKTTMPGIRKDMATIITSFSPVSKERDKIDASLTAEIDILIATDCISEGQNLQDCDYLVNYDIHWNPVRIIQRFGRIDRLGSKNSVIQLVNFWPNLELDEYINLAARVSGRMVLLDISATGEENVIEFADSGKMNDLEYRRRQLEQLQNEVVDLEDLSNGISITDLTLNDFRMDLSDYLKDHGDKLKHIPFGVHAVTTTDQLNDEEINPGVLFCLRSENPNVHDNTNSITPYYLVYVADSGEV</sequence>
<dbReference type="CDD" id="cd18793">
    <property type="entry name" value="SF2_C_SNF"/>
    <property type="match status" value="1"/>
</dbReference>
<dbReference type="PROSITE" id="PS51194">
    <property type="entry name" value="HELICASE_CTER"/>
    <property type="match status" value="1"/>
</dbReference>
<dbReference type="Gene3D" id="3.40.50.10810">
    <property type="entry name" value="Tandem AAA-ATPase domain"/>
    <property type="match status" value="1"/>
</dbReference>
<dbReference type="GO" id="GO:0005524">
    <property type="term" value="F:ATP binding"/>
    <property type="evidence" value="ECO:0007669"/>
    <property type="project" value="InterPro"/>
</dbReference>
<dbReference type="SMART" id="SM00490">
    <property type="entry name" value="HELICc"/>
    <property type="match status" value="1"/>
</dbReference>
<feature type="non-terminal residue" evidence="7">
    <location>
        <position position="976"/>
    </location>
</feature>
<evidence type="ECO:0000256" key="4">
    <source>
        <dbReference type="ARBA" id="ARBA00022840"/>
    </source>
</evidence>
<dbReference type="Pfam" id="PF00176">
    <property type="entry name" value="SNF2-rel_dom"/>
    <property type="match status" value="1"/>
</dbReference>
<dbReference type="CDD" id="cd18011">
    <property type="entry name" value="DEXDc_RapA"/>
    <property type="match status" value="1"/>
</dbReference>
<keyword evidence="1" id="KW-0547">Nucleotide-binding</keyword>
<dbReference type="InterPro" id="IPR000330">
    <property type="entry name" value="SNF2_N"/>
</dbReference>
<feature type="domain" description="Helicase C-terminal" evidence="6">
    <location>
        <begin position="675"/>
        <end position="891"/>
    </location>
</feature>